<dbReference type="Proteomes" id="UP001065593">
    <property type="component" value="Unassembled WGS sequence"/>
</dbReference>
<dbReference type="Pfam" id="PF00266">
    <property type="entry name" value="Aminotran_5"/>
    <property type="match status" value="1"/>
</dbReference>
<evidence type="ECO:0000313" key="7">
    <source>
        <dbReference type="EMBL" id="GLC86930.1"/>
    </source>
</evidence>
<dbReference type="InterPro" id="IPR020578">
    <property type="entry name" value="Aminotrans_V_PyrdxlP_BS"/>
</dbReference>
<dbReference type="GO" id="GO:0008483">
    <property type="term" value="F:transaminase activity"/>
    <property type="evidence" value="ECO:0007669"/>
    <property type="project" value="UniProtKB-KW"/>
</dbReference>
<sequence>MYENILRHPGPTPIPKKVQLAMSQDIFSHRSNEFVTLYRETMALVKPIFGTKQDILLLPSGGTAALEAAAVNTISAGEEVVVVTVGAFGDYFVSICERYGFHVHKLVKDWGEACTAEELRPFLQAHPQIKAVFITYNETSTGILNPIADLAKVVHEETEALVIVDGVSCLGGAPAEMDAWGIDIFVTGSQKALMLPPGLALVAVSDKAWQVIEKNQTPSYYLNLINYRSWAEKGMTPNTPAITLIYGLHEVCKLIEAEGGFAQTVARHELMKQMVRSAMKALHIELLTEDAYASPTITAILAPKDIDLAAFLAHLKNRYHLDFAGGLGHLQGKIFRFGHMGYCFPSDILQAVSLLEAALQDFNYTFEAGAGVLAAQQVFLAAQR</sequence>
<dbReference type="PIRSF" id="PIRSF000524">
    <property type="entry name" value="SPT"/>
    <property type="match status" value="1"/>
</dbReference>
<accession>A0ABQ5NF80</accession>
<keyword evidence="7" id="KW-0808">Transferase</keyword>
<proteinExistence type="inferred from homology"/>
<name>A0ABQ5NF80_9BACI</name>
<dbReference type="EMBL" id="BRZA01000001">
    <property type="protein sequence ID" value="GLC86930.1"/>
    <property type="molecule type" value="Genomic_DNA"/>
</dbReference>
<dbReference type="InterPro" id="IPR024169">
    <property type="entry name" value="SP_NH2Trfase/AEP_transaminase"/>
</dbReference>
<evidence type="ECO:0000256" key="1">
    <source>
        <dbReference type="ARBA" id="ARBA00001933"/>
    </source>
</evidence>
<dbReference type="InterPro" id="IPR000192">
    <property type="entry name" value="Aminotrans_V_dom"/>
</dbReference>
<dbReference type="SUPFAM" id="SSF53383">
    <property type="entry name" value="PLP-dependent transferases"/>
    <property type="match status" value="1"/>
</dbReference>
<dbReference type="InterPro" id="IPR015424">
    <property type="entry name" value="PyrdxlP-dep_Trfase"/>
</dbReference>
<protein>
    <submittedName>
        <fullName evidence="7">Class V aminotransferase</fullName>
    </submittedName>
</protein>
<keyword evidence="7" id="KW-0032">Aminotransferase</keyword>
<evidence type="ECO:0000256" key="4">
    <source>
        <dbReference type="RuleBase" id="RU004075"/>
    </source>
</evidence>
<dbReference type="RefSeq" id="WP_264986666.1">
    <property type="nucleotide sequence ID" value="NZ_BRZA01000001.1"/>
</dbReference>
<evidence type="ECO:0000256" key="2">
    <source>
        <dbReference type="ARBA" id="ARBA00009236"/>
    </source>
</evidence>
<evidence type="ECO:0000256" key="5">
    <source>
        <dbReference type="RuleBase" id="RU004504"/>
    </source>
</evidence>
<keyword evidence="8" id="KW-1185">Reference proteome</keyword>
<organism evidence="7 8">
    <name type="scientific">Lysinibacillus piscis</name>
    <dbReference type="NCBI Taxonomy" id="2518931"/>
    <lineage>
        <taxon>Bacteria</taxon>
        <taxon>Bacillati</taxon>
        <taxon>Bacillota</taxon>
        <taxon>Bacilli</taxon>
        <taxon>Bacillales</taxon>
        <taxon>Bacillaceae</taxon>
        <taxon>Lysinibacillus</taxon>
    </lineage>
</organism>
<feature type="domain" description="Aminotransferase class V" evidence="6">
    <location>
        <begin position="27"/>
        <end position="300"/>
    </location>
</feature>
<evidence type="ECO:0000256" key="3">
    <source>
        <dbReference type="ARBA" id="ARBA00022898"/>
    </source>
</evidence>
<comment type="caution">
    <text evidence="7">The sequence shown here is derived from an EMBL/GenBank/DDBJ whole genome shotgun (WGS) entry which is preliminary data.</text>
</comment>
<comment type="cofactor">
    <cofactor evidence="1 5">
        <name>pyridoxal 5'-phosphate</name>
        <dbReference type="ChEBI" id="CHEBI:597326"/>
    </cofactor>
</comment>
<dbReference type="Gene3D" id="3.90.1150.10">
    <property type="entry name" value="Aspartate Aminotransferase, domain 1"/>
    <property type="match status" value="1"/>
</dbReference>
<reference evidence="7" key="1">
    <citation type="submission" date="2022-08" db="EMBL/GenBank/DDBJ databases">
        <title>Draft genome sequence of Lysinibacillus sp. strain KH24.</title>
        <authorList>
            <person name="Kanbe H."/>
            <person name="Itoh H."/>
        </authorList>
    </citation>
    <scope>NUCLEOTIDE SEQUENCE</scope>
    <source>
        <strain evidence="7">KH24</strain>
    </source>
</reference>
<dbReference type="InterPro" id="IPR015422">
    <property type="entry name" value="PyrdxlP-dep_Trfase_small"/>
</dbReference>
<gene>
    <name evidence="7" type="ORF">LYSBPC_00570</name>
</gene>
<dbReference type="PANTHER" id="PTHR21152:SF40">
    <property type="entry name" value="ALANINE--GLYOXYLATE AMINOTRANSFERASE"/>
    <property type="match status" value="1"/>
</dbReference>
<evidence type="ECO:0000259" key="6">
    <source>
        <dbReference type="Pfam" id="PF00266"/>
    </source>
</evidence>
<evidence type="ECO:0000313" key="8">
    <source>
        <dbReference type="Proteomes" id="UP001065593"/>
    </source>
</evidence>
<keyword evidence="3" id="KW-0663">Pyridoxal phosphate</keyword>
<dbReference type="PANTHER" id="PTHR21152">
    <property type="entry name" value="AMINOTRANSFERASE CLASS V"/>
    <property type="match status" value="1"/>
</dbReference>
<comment type="similarity">
    <text evidence="2 4">Belongs to the class-V pyridoxal-phosphate-dependent aminotransferase family.</text>
</comment>
<dbReference type="Gene3D" id="3.40.640.10">
    <property type="entry name" value="Type I PLP-dependent aspartate aminotransferase-like (Major domain)"/>
    <property type="match status" value="1"/>
</dbReference>
<dbReference type="PROSITE" id="PS00595">
    <property type="entry name" value="AA_TRANSFER_CLASS_5"/>
    <property type="match status" value="1"/>
</dbReference>
<dbReference type="InterPro" id="IPR015421">
    <property type="entry name" value="PyrdxlP-dep_Trfase_major"/>
</dbReference>